<dbReference type="InterPro" id="IPR007371">
    <property type="entry name" value="TPK_catalytic"/>
</dbReference>
<dbReference type="SUPFAM" id="SSF63862">
    <property type="entry name" value="Thiamin pyrophosphokinase, substrate-binding domain"/>
    <property type="match status" value="1"/>
</dbReference>
<dbReference type="SUPFAM" id="SSF63999">
    <property type="entry name" value="Thiamin pyrophosphokinase, catalytic domain"/>
    <property type="match status" value="1"/>
</dbReference>
<dbReference type="GO" id="GO:0004788">
    <property type="term" value="F:thiamine diphosphokinase activity"/>
    <property type="evidence" value="ECO:0007669"/>
    <property type="project" value="UniProtKB-UniRule"/>
</dbReference>
<dbReference type="AlphaFoldDB" id="A0A9J6RCG3"/>
<dbReference type="GO" id="GO:0016301">
    <property type="term" value="F:kinase activity"/>
    <property type="evidence" value="ECO:0007669"/>
    <property type="project" value="UniProtKB-KW"/>
</dbReference>
<dbReference type="Gene3D" id="3.40.50.10240">
    <property type="entry name" value="Thiamin pyrophosphokinase, catalytic domain"/>
    <property type="match status" value="1"/>
</dbReference>
<evidence type="ECO:0000256" key="1">
    <source>
        <dbReference type="ARBA" id="ARBA00022679"/>
    </source>
</evidence>
<sequence>MKNIAIVAGGPGEFIPNLKEYQHKVDIWIAADKGIECLIDHQLPIHLAIGDFDSATHKSIEKLQDYADRIEIFPLEKDETDLELAIDHAIQLKPAIIYLFGATGGRIDHELGNIQLLYKIQEMNVKATIIDKQNQLALYRPGTYQIEREEQDMSISFLPFGGEVEGLTLTGFYYPLQDEGISLGSTRCLSNHLISKIGTFSFRTGILIVVKSRDVLNL</sequence>
<dbReference type="GO" id="GO:0005524">
    <property type="term" value="F:ATP binding"/>
    <property type="evidence" value="ECO:0007669"/>
    <property type="project" value="UniProtKB-KW"/>
</dbReference>
<dbReference type="CDD" id="cd07995">
    <property type="entry name" value="TPK"/>
    <property type="match status" value="1"/>
</dbReference>
<protein>
    <recommendedName>
        <fullName evidence="5">Thiamine diphosphokinase</fullName>
        <ecNumber evidence="5">2.7.6.2</ecNumber>
    </recommendedName>
</protein>
<dbReference type="InterPro" id="IPR036759">
    <property type="entry name" value="TPK_catalytic_sf"/>
</dbReference>
<dbReference type="Pfam" id="PF04263">
    <property type="entry name" value="TPK_catalytic"/>
    <property type="match status" value="1"/>
</dbReference>
<keyword evidence="8" id="KW-1185">Reference proteome</keyword>
<keyword evidence="2" id="KW-0547">Nucleotide-binding</keyword>
<organism evidence="7 8">
    <name type="scientific">Natronobacillus azotifigens</name>
    <dbReference type="NCBI Taxonomy" id="472978"/>
    <lineage>
        <taxon>Bacteria</taxon>
        <taxon>Bacillati</taxon>
        <taxon>Bacillota</taxon>
        <taxon>Bacilli</taxon>
        <taxon>Bacillales</taxon>
        <taxon>Bacillaceae</taxon>
        <taxon>Natronobacillus</taxon>
    </lineage>
</organism>
<accession>A0A9J6RCG3</accession>
<dbReference type="InterPro" id="IPR053149">
    <property type="entry name" value="TPK"/>
</dbReference>
<reference evidence="7" key="1">
    <citation type="submission" date="2022-11" db="EMBL/GenBank/DDBJ databases">
        <title>WGS of Natronobacillus azotifigens 24KS-1, an anaerobic diazotrophic haloalkaliphile from soda-rich habitats.</title>
        <authorList>
            <person name="Sorokin D.Y."/>
            <person name="Merkel A.Y."/>
        </authorList>
    </citation>
    <scope>NUCLEOTIDE SEQUENCE</scope>
    <source>
        <strain evidence="7">24KS-1</strain>
    </source>
</reference>
<dbReference type="InterPro" id="IPR036371">
    <property type="entry name" value="TPK_B1-bd_sf"/>
</dbReference>
<feature type="domain" description="Thiamin pyrophosphokinase thiamin-binding" evidence="6">
    <location>
        <begin position="142"/>
        <end position="208"/>
    </location>
</feature>
<dbReference type="NCBIfam" id="TIGR01378">
    <property type="entry name" value="thi_PPkinase"/>
    <property type="match status" value="1"/>
</dbReference>
<dbReference type="PANTHER" id="PTHR41299:SF1">
    <property type="entry name" value="THIAMINE PYROPHOSPHOKINASE"/>
    <property type="match status" value="1"/>
</dbReference>
<dbReference type="EMBL" id="JAPRAT010000016">
    <property type="protein sequence ID" value="MCZ0703384.1"/>
    <property type="molecule type" value="Genomic_DNA"/>
</dbReference>
<evidence type="ECO:0000256" key="4">
    <source>
        <dbReference type="ARBA" id="ARBA00022840"/>
    </source>
</evidence>
<dbReference type="GO" id="GO:0006772">
    <property type="term" value="P:thiamine metabolic process"/>
    <property type="evidence" value="ECO:0007669"/>
    <property type="project" value="UniProtKB-UniRule"/>
</dbReference>
<dbReference type="GO" id="GO:0030975">
    <property type="term" value="F:thiamine binding"/>
    <property type="evidence" value="ECO:0007669"/>
    <property type="project" value="InterPro"/>
</dbReference>
<dbReference type="GO" id="GO:0009229">
    <property type="term" value="P:thiamine diphosphate biosynthetic process"/>
    <property type="evidence" value="ECO:0007669"/>
    <property type="project" value="InterPro"/>
</dbReference>
<gene>
    <name evidence="7" type="ORF">OWO01_09165</name>
</gene>
<dbReference type="RefSeq" id="WP_268780156.1">
    <property type="nucleotide sequence ID" value="NZ_JAPRAT010000016.1"/>
</dbReference>
<name>A0A9J6RCG3_9BACI</name>
<evidence type="ECO:0000256" key="3">
    <source>
        <dbReference type="ARBA" id="ARBA00022777"/>
    </source>
</evidence>
<proteinExistence type="predicted"/>
<keyword evidence="4" id="KW-0067">ATP-binding</keyword>
<comment type="caution">
    <text evidence="7">The sequence shown here is derived from an EMBL/GenBank/DDBJ whole genome shotgun (WGS) entry which is preliminary data.</text>
</comment>
<dbReference type="SMART" id="SM00983">
    <property type="entry name" value="TPK_B1_binding"/>
    <property type="match status" value="1"/>
</dbReference>
<dbReference type="Pfam" id="PF04265">
    <property type="entry name" value="TPK_B1_binding"/>
    <property type="match status" value="1"/>
</dbReference>
<keyword evidence="3" id="KW-0418">Kinase</keyword>
<dbReference type="PANTHER" id="PTHR41299">
    <property type="entry name" value="THIAMINE PYROPHOSPHOKINASE"/>
    <property type="match status" value="1"/>
</dbReference>
<keyword evidence="1 7" id="KW-0808">Transferase</keyword>
<dbReference type="InterPro" id="IPR007373">
    <property type="entry name" value="Thiamin_PyroPKinase_B1-bd"/>
</dbReference>
<evidence type="ECO:0000256" key="5">
    <source>
        <dbReference type="NCBIfam" id="TIGR01378"/>
    </source>
</evidence>
<dbReference type="InterPro" id="IPR006282">
    <property type="entry name" value="Thi_PPkinase"/>
</dbReference>
<evidence type="ECO:0000313" key="7">
    <source>
        <dbReference type="EMBL" id="MCZ0703384.1"/>
    </source>
</evidence>
<evidence type="ECO:0000256" key="2">
    <source>
        <dbReference type="ARBA" id="ARBA00022741"/>
    </source>
</evidence>
<dbReference type="EC" id="2.7.6.2" evidence="5"/>
<evidence type="ECO:0000313" key="8">
    <source>
        <dbReference type="Proteomes" id="UP001084197"/>
    </source>
</evidence>
<dbReference type="Proteomes" id="UP001084197">
    <property type="component" value="Unassembled WGS sequence"/>
</dbReference>
<evidence type="ECO:0000259" key="6">
    <source>
        <dbReference type="SMART" id="SM00983"/>
    </source>
</evidence>